<sequence>MVMMNEAMATALVFGNGGGQGKGMKAQWSCWKCKVSFGLMVKGLEDEGLAAVVEATGGLVELGVAGSLRLRLLGFLAFGWGEMMM</sequence>
<evidence type="ECO:0000313" key="1">
    <source>
        <dbReference type="EMBL" id="KAK9010496.1"/>
    </source>
</evidence>
<dbReference type="EMBL" id="JBBPBN010000024">
    <property type="protein sequence ID" value="KAK9010496.1"/>
    <property type="molecule type" value="Genomic_DNA"/>
</dbReference>
<organism evidence="1 2">
    <name type="scientific">Hibiscus sabdariffa</name>
    <name type="common">roselle</name>
    <dbReference type="NCBI Taxonomy" id="183260"/>
    <lineage>
        <taxon>Eukaryota</taxon>
        <taxon>Viridiplantae</taxon>
        <taxon>Streptophyta</taxon>
        <taxon>Embryophyta</taxon>
        <taxon>Tracheophyta</taxon>
        <taxon>Spermatophyta</taxon>
        <taxon>Magnoliopsida</taxon>
        <taxon>eudicotyledons</taxon>
        <taxon>Gunneridae</taxon>
        <taxon>Pentapetalae</taxon>
        <taxon>rosids</taxon>
        <taxon>malvids</taxon>
        <taxon>Malvales</taxon>
        <taxon>Malvaceae</taxon>
        <taxon>Malvoideae</taxon>
        <taxon>Hibiscus</taxon>
    </lineage>
</organism>
<protein>
    <submittedName>
        <fullName evidence="1">Uncharacterized protein</fullName>
    </submittedName>
</protein>
<keyword evidence="2" id="KW-1185">Reference proteome</keyword>
<evidence type="ECO:0000313" key="2">
    <source>
        <dbReference type="Proteomes" id="UP001396334"/>
    </source>
</evidence>
<accession>A0ABR2RC21</accession>
<gene>
    <name evidence="1" type="ORF">V6N11_037003</name>
</gene>
<proteinExistence type="predicted"/>
<comment type="caution">
    <text evidence="1">The sequence shown here is derived from an EMBL/GenBank/DDBJ whole genome shotgun (WGS) entry which is preliminary data.</text>
</comment>
<dbReference type="Proteomes" id="UP001396334">
    <property type="component" value="Unassembled WGS sequence"/>
</dbReference>
<reference evidence="1 2" key="1">
    <citation type="journal article" date="2024" name="G3 (Bethesda)">
        <title>Genome assembly of Hibiscus sabdariffa L. provides insights into metabolisms of medicinal natural products.</title>
        <authorList>
            <person name="Kim T."/>
        </authorList>
    </citation>
    <scope>NUCLEOTIDE SEQUENCE [LARGE SCALE GENOMIC DNA]</scope>
    <source>
        <strain evidence="1">TK-2024</strain>
        <tissue evidence="1">Old leaves</tissue>
    </source>
</reference>
<name>A0ABR2RC21_9ROSI</name>